<proteinExistence type="predicted"/>
<comment type="caution">
    <text evidence="2">The sequence shown here is derived from an EMBL/GenBank/DDBJ whole genome shotgun (WGS) entry which is preliminary data.</text>
</comment>
<dbReference type="Proteomes" id="UP001218218">
    <property type="component" value="Unassembled WGS sequence"/>
</dbReference>
<evidence type="ECO:0000313" key="2">
    <source>
        <dbReference type="EMBL" id="KAJ7312791.1"/>
    </source>
</evidence>
<dbReference type="EMBL" id="JARIHO010000070">
    <property type="protein sequence ID" value="KAJ7312791.1"/>
    <property type="molecule type" value="Genomic_DNA"/>
</dbReference>
<protein>
    <submittedName>
        <fullName evidence="2">Uncharacterized protein</fullName>
    </submittedName>
</protein>
<dbReference type="AlphaFoldDB" id="A0AAD6Z9Z6"/>
<evidence type="ECO:0000313" key="3">
    <source>
        <dbReference type="Proteomes" id="UP001218218"/>
    </source>
</evidence>
<name>A0AAD6Z9Z6_9AGAR</name>
<keyword evidence="3" id="KW-1185">Reference proteome</keyword>
<accession>A0AAD6Z9Z6</accession>
<feature type="region of interest" description="Disordered" evidence="1">
    <location>
        <begin position="36"/>
        <end position="84"/>
    </location>
</feature>
<sequence>MSSFPSHHHGARPRVSRVVPTSSALFPNSFYRLSITGPTESPADKGNRRTIPSSAISPALRTSRRTALASYQPKESDPEDKKKTGYVPVWLDDADTLGTMRDVSQDTHYKSYAPANNAFVQAVTKEWREGDLVCVVAHEQQGTHAPHRGALVVAIAEGDGDGDKGEGDGDGDGHKLESCTCARSPPAIRARTTTIESRVERGQQTHGGGVSCSSLSLFPCPFSSPSPFASLPPSLFSDTYTRRSSYRVCRGLIHDARPQEMGETREMGMRMGSRRAAALARTARHAATNNAAPNRAELARVDSRAVADASPVPCLRFSHRRQAASRRAMPPARSIVKRVRGS</sequence>
<organism evidence="2 3">
    <name type="scientific">Mycena albidolilacea</name>
    <dbReference type="NCBI Taxonomy" id="1033008"/>
    <lineage>
        <taxon>Eukaryota</taxon>
        <taxon>Fungi</taxon>
        <taxon>Dikarya</taxon>
        <taxon>Basidiomycota</taxon>
        <taxon>Agaricomycotina</taxon>
        <taxon>Agaricomycetes</taxon>
        <taxon>Agaricomycetidae</taxon>
        <taxon>Agaricales</taxon>
        <taxon>Marasmiineae</taxon>
        <taxon>Mycenaceae</taxon>
        <taxon>Mycena</taxon>
    </lineage>
</organism>
<feature type="compositionally biased region" description="Basic and acidic residues" evidence="1">
    <location>
        <begin position="74"/>
        <end position="83"/>
    </location>
</feature>
<evidence type="ECO:0000256" key="1">
    <source>
        <dbReference type="SAM" id="MobiDB-lite"/>
    </source>
</evidence>
<reference evidence="2" key="1">
    <citation type="submission" date="2023-03" db="EMBL/GenBank/DDBJ databases">
        <title>Massive genome expansion in bonnet fungi (Mycena s.s.) driven by repeated elements and novel gene families across ecological guilds.</title>
        <authorList>
            <consortium name="Lawrence Berkeley National Laboratory"/>
            <person name="Harder C.B."/>
            <person name="Miyauchi S."/>
            <person name="Viragh M."/>
            <person name="Kuo A."/>
            <person name="Thoen E."/>
            <person name="Andreopoulos B."/>
            <person name="Lu D."/>
            <person name="Skrede I."/>
            <person name="Drula E."/>
            <person name="Henrissat B."/>
            <person name="Morin E."/>
            <person name="Kohler A."/>
            <person name="Barry K."/>
            <person name="LaButti K."/>
            <person name="Morin E."/>
            <person name="Salamov A."/>
            <person name="Lipzen A."/>
            <person name="Mereny Z."/>
            <person name="Hegedus B."/>
            <person name="Baldrian P."/>
            <person name="Stursova M."/>
            <person name="Weitz H."/>
            <person name="Taylor A."/>
            <person name="Grigoriev I.V."/>
            <person name="Nagy L.G."/>
            <person name="Martin F."/>
            <person name="Kauserud H."/>
        </authorList>
    </citation>
    <scope>NUCLEOTIDE SEQUENCE</scope>
    <source>
        <strain evidence="2">CBHHK002</strain>
    </source>
</reference>
<gene>
    <name evidence="2" type="ORF">DFH08DRAFT_1044047</name>
</gene>